<proteinExistence type="predicted"/>
<dbReference type="Pfam" id="PF08447">
    <property type="entry name" value="PAS_3"/>
    <property type="match status" value="1"/>
</dbReference>
<sequence>MLDEKERLKELRSYQIMDTPPEEELNEMAKIASLICNVPFSLITIIGEDRQFLKVNSELGITETARKDSFCQHALHKPKEVLVVQDSTKDLRFKNNPFVVGGPKFRFYAGAPLETPNGNVLGTLCVIDLKPRRISSNHKKALQILAKKTMDYLNNRKLVLDQNSKIETNISQLRKLTDNVPGGIFQLKMNTNGALSFEFLSSGMNELHPNVDFDQLAKSPELGFSLIHPDDISSFQNNLKESLSNIEPFSLEYRVLVNGEYQWYIANARPEKISDGSVLLYGSIQNINNRIEFGNALEQISFDISHVLRKPVTSLLGLTQLLQDDRVINKEELLEYVGFVKSVSIELDQFTRDLDKIYRAKRKKLKEGKN</sequence>
<dbReference type="AlphaFoldDB" id="A0A0H4PED8"/>
<protein>
    <recommendedName>
        <fullName evidence="2">histidine kinase</fullName>
        <ecNumber evidence="2">2.7.13.3</ecNumber>
    </recommendedName>
</protein>
<dbReference type="PANTHER" id="PTHR43102:SF2">
    <property type="entry name" value="GAF DOMAIN-CONTAINING PROTEIN"/>
    <property type="match status" value="1"/>
</dbReference>
<dbReference type="InterPro" id="IPR000014">
    <property type="entry name" value="PAS"/>
</dbReference>
<evidence type="ECO:0000256" key="2">
    <source>
        <dbReference type="ARBA" id="ARBA00012438"/>
    </source>
</evidence>
<dbReference type="Gene3D" id="1.10.287.130">
    <property type="match status" value="1"/>
</dbReference>
<evidence type="ECO:0000256" key="1">
    <source>
        <dbReference type="ARBA" id="ARBA00000085"/>
    </source>
</evidence>
<dbReference type="EC" id="2.7.13.3" evidence="2"/>
<dbReference type="InterPro" id="IPR003018">
    <property type="entry name" value="GAF"/>
</dbReference>
<evidence type="ECO:0000259" key="3">
    <source>
        <dbReference type="Pfam" id="PF01590"/>
    </source>
</evidence>
<evidence type="ECO:0000313" key="5">
    <source>
        <dbReference type="EMBL" id="AKP51178.1"/>
    </source>
</evidence>
<comment type="catalytic activity">
    <reaction evidence="1">
        <text>ATP + protein L-histidine = ADP + protein N-phospho-L-histidine.</text>
        <dbReference type="EC" id="2.7.13.3"/>
    </reaction>
</comment>
<dbReference type="InterPro" id="IPR035965">
    <property type="entry name" value="PAS-like_dom_sf"/>
</dbReference>
<dbReference type="Proteomes" id="UP000036520">
    <property type="component" value="Chromosome"/>
</dbReference>
<dbReference type="InterPro" id="IPR013655">
    <property type="entry name" value="PAS_fold_3"/>
</dbReference>
<evidence type="ECO:0000259" key="4">
    <source>
        <dbReference type="Pfam" id="PF08447"/>
    </source>
</evidence>
<dbReference type="OrthoDB" id="9811889at2"/>
<feature type="domain" description="GAF" evidence="3">
    <location>
        <begin position="22"/>
        <end position="147"/>
    </location>
</feature>
<dbReference type="InterPro" id="IPR029016">
    <property type="entry name" value="GAF-like_dom_sf"/>
</dbReference>
<dbReference type="GO" id="GO:0000155">
    <property type="term" value="F:phosphorelay sensor kinase activity"/>
    <property type="evidence" value="ECO:0007669"/>
    <property type="project" value="InterPro"/>
</dbReference>
<dbReference type="InterPro" id="IPR036097">
    <property type="entry name" value="HisK_dim/P_sf"/>
</dbReference>
<dbReference type="SUPFAM" id="SSF55785">
    <property type="entry name" value="PYP-like sensor domain (PAS domain)"/>
    <property type="match status" value="1"/>
</dbReference>
<dbReference type="Gene3D" id="3.30.450.20">
    <property type="entry name" value="PAS domain"/>
    <property type="match status" value="1"/>
</dbReference>
<dbReference type="PANTHER" id="PTHR43102">
    <property type="entry name" value="SLR1143 PROTEIN"/>
    <property type="match status" value="1"/>
</dbReference>
<dbReference type="Gene3D" id="3.30.450.40">
    <property type="match status" value="1"/>
</dbReference>
<keyword evidence="6" id="KW-1185">Reference proteome</keyword>
<organism evidence="5 6">
    <name type="scientific">Cyclobacterium amurskyense</name>
    <dbReference type="NCBI Taxonomy" id="320787"/>
    <lineage>
        <taxon>Bacteria</taxon>
        <taxon>Pseudomonadati</taxon>
        <taxon>Bacteroidota</taxon>
        <taxon>Cytophagia</taxon>
        <taxon>Cytophagales</taxon>
        <taxon>Cyclobacteriaceae</taxon>
        <taxon>Cyclobacterium</taxon>
    </lineage>
</organism>
<dbReference type="CDD" id="cd00082">
    <property type="entry name" value="HisKA"/>
    <property type="match status" value="1"/>
</dbReference>
<dbReference type="RefSeq" id="WP_048641543.1">
    <property type="nucleotide sequence ID" value="NZ_CAXBGM010000024.1"/>
</dbReference>
<dbReference type="Pfam" id="PF01590">
    <property type="entry name" value="GAF"/>
    <property type="match status" value="1"/>
</dbReference>
<evidence type="ECO:0000313" key="6">
    <source>
        <dbReference type="Proteomes" id="UP000036520"/>
    </source>
</evidence>
<dbReference type="STRING" id="320787.CA2015_1745"/>
<dbReference type="InterPro" id="IPR003661">
    <property type="entry name" value="HisK_dim/P_dom"/>
</dbReference>
<gene>
    <name evidence="5" type="ORF">CA2015_1745</name>
</gene>
<dbReference type="SUPFAM" id="SSF55781">
    <property type="entry name" value="GAF domain-like"/>
    <property type="match status" value="1"/>
</dbReference>
<feature type="domain" description="PAS fold-3" evidence="4">
    <location>
        <begin position="218"/>
        <end position="279"/>
    </location>
</feature>
<accession>A0A0H4PED8</accession>
<dbReference type="EMBL" id="CP012040">
    <property type="protein sequence ID" value="AKP51178.1"/>
    <property type="molecule type" value="Genomic_DNA"/>
</dbReference>
<dbReference type="CDD" id="cd00130">
    <property type="entry name" value="PAS"/>
    <property type="match status" value="1"/>
</dbReference>
<name>A0A0H4PED8_9BACT</name>
<reference evidence="5 6" key="1">
    <citation type="submission" date="2015-07" db="EMBL/GenBank/DDBJ databases">
        <authorList>
            <person name="Kim K.M."/>
        </authorList>
    </citation>
    <scope>NUCLEOTIDE SEQUENCE [LARGE SCALE GENOMIC DNA]</scope>
    <source>
        <strain evidence="5 6">KCTC 12363</strain>
    </source>
</reference>
<dbReference type="SUPFAM" id="SSF47384">
    <property type="entry name" value="Homodimeric domain of signal transducing histidine kinase"/>
    <property type="match status" value="1"/>
</dbReference>
<dbReference type="KEGG" id="camu:CA2015_1745"/>